<evidence type="ECO:0000313" key="1">
    <source>
        <dbReference type="EMBL" id="GBM02862.1"/>
    </source>
</evidence>
<keyword evidence="2" id="KW-1185">Reference proteome</keyword>
<sequence>MHLKINPVIHNHSTPRKYCDGTFIPFVSPSIQVGHSRASPRKPISYGHSDTLLHILLPLSPSKRELPPVPISSGAREPHPSPTYLRRSHFSIYGPAFQMKTLDIPEGLKVETFERASPILISFSKCVNVQPWLSCFSSAAKRRKTKLPTQTPSSLIPGQIIRILKNSFPDGLEF</sequence>
<dbReference type="EMBL" id="BGPR01000184">
    <property type="protein sequence ID" value="GBM02862.1"/>
    <property type="molecule type" value="Genomic_DNA"/>
</dbReference>
<reference evidence="1 2" key="1">
    <citation type="journal article" date="2019" name="Sci. Rep.">
        <title>Orb-weaving spider Araneus ventricosus genome elucidates the spidroin gene catalogue.</title>
        <authorList>
            <person name="Kono N."/>
            <person name="Nakamura H."/>
            <person name="Ohtoshi R."/>
            <person name="Moran D.A.P."/>
            <person name="Shinohara A."/>
            <person name="Yoshida Y."/>
            <person name="Fujiwara M."/>
            <person name="Mori M."/>
            <person name="Tomita M."/>
            <person name="Arakawa K."/>
        </authorList>
    </citation>
    <scope>NUCLEOTIDE SEQUENCE [LARGE SCALE GENOMIC DNA]</scope>
</reference>
<accession>A0A4Y2CEM5</accession>
<comment type="caution">
    <text evidence="1">The sequence shown here is derived from an EMBL/GenBank/DDBJ whole genome shotgun (WGS) entry which is preliminary data.</text>
</comment>
<name>A0A4Y2CEM5_ARAVE</name>
<dbReference type="Proteomes" id="UP000499080">
    <property type="component" value="Unassembled WGS sequence"/>
</dbReference>
<evidence type="ECO:0000313" key="2">
    <source>
        <dbReference type="Proteomes" id="UP000499080"/>
    </source>
</evidence>
<proteinExistence type="predicted"/>
<gene>
    <name evidence="1" type="ORF">AVEN_52039_1</name>
</gene>
<dbReference type="AlphaFoldDB" id="A0A4Y2CEM5"/>
<protein>
    <submittedName>
        <fullName evidence="1">Uncharacterized protein</fullName>
    </submittedName>
</protein>
<organism evidence="1 2">
    <name type="scientific">Araneus ventricosus</name>
    <name type="common">Orbweaver spider</name>
    <name type="synonym">Epeira ventricosa</name>
    <dbReference type="NCBI Taxonomy" id="182803"/>
    <lineage>
        <taxon>Eukaryota</taxon>
        <taxon>Metazoa</taxon>
        <taxon>Ecdysozoa</taxon>
        <taxon>Arthropoda</taxon>
        <taxon>Chelicerata</taxon>
        <taxon>Arachnida</taxon>
        <taxon>Araneae</taxon>
        <taxon>Araneomorphae</taxon>
        <taxon>Entelegynae</taxon>
        <taxon>Araneoidea</taxon>
        <taxon>Araneidae</taxon>
        <taxon>Araneus</taxon>
    </lineage>
</organism>